<gene>
    <name evidence="3" type="ORF">D3227_29290</name>
</gene>
<evidence type="ECO:0000259" key="2">
    <source>
        <dbReference type="PROSITE" id="PS51186"/>
    </source>
</evidence>
<dbReference type="OrthoDB" id="9809751at2"/>
<dbReference type="Proteomes" id="UP000272706">
    <property type="component" value="Unassembled WGS sequence"/>
</dbReference>
<organism evidence="3 4">
    <name type="scientific">Mesorhizobium waimense</name>
    <dbReference type="NCBI Taxonomy" id="1300307"/>
    <lineage>
        <taxon>Bacteria</taxon>
        <taxon>Pseudomonadati</taxon>
        <taxon>Pseudomonadota</taxon>
        <taxon>Alphaproteobacteria</taxon>
        <taxon>Hyphomicrobiales</taxon>
        <taxon>Phyllobacteriaceae</taxon>
        <taxon>Mesorhizobium</taxon>
    </lineage>
</organism>
<keyword evidence="1 3" id="KW-0808">Transferase</keyword>
<proteinExistence type="predicted"/>
<dbReference type="InterPro" id="IPR000182">
    <property type="entry name" value="GNAT_dom"/>
</dbReference>
<reference evidence="3 4" key="1">
    <citation type="submission" date="2018-09" db="EMBL/GenBank/DDBJ databases">
        <title>Mesorhizobium carmichaelinearum sp. nov. isolated from Carmichaelinea spp. root nodules in New Zealand.</title>
        <authorList>
            <person name="De Meyer S.E."/>
        </authorList>
    </citation>
    <scope>NUCLEOTIDE SEQUENCE [LARGE SCALE GENOMIC DNA]</scope>
    <source>
        <strain evidence="3 4">ICMP19557</strain>
    </source>
</reference>
<evidence type="ECO:0000313" key="4">
    <source>
        <dbReference type="Proteomes" id="UP000272706"/>
    </source>
</evidence>
<dbReference type="RefSeq" id="WP_120017710.1">
    <property type="nucleotide sequence ID" value="NZ_QZWZ01000032.1"/>
</dbReference>
<dbReference type="AlphaFoldDB" id="A0A3A5KEX3"/>
<name>A0A3A5KEX3_9HYPH</name>
<comment type="caution">
    <text evidence="3">The sequence shown here is derived from an EMBL/GenBank/DDBJ whole genome shotgun (WGS) entry which is preliminary data.</text>
</comment>
<dbReference type="SUPFAM" id="SSF55729">
    <property type="entry name" value="Acyl-CoA N-acyltransferases (Nat)"/>
    <property type="match status" value="1"/>
</dbReference>
<dbReference type="GO" id="GO:0008080">
    <property type="term" value="F:N-acetyltransferase activity"/>
    <property type="evidence" value="ECO:0007669"/>
    <property type="project" value="InterPro"/>
</dbReference>
<dbReference type="InterPro" id="IPR050769">
    <property type="entry name" value="NAT_camello-type"/>
</dbReference>
<protein>
    <submittedName>
        <fullName evidence="3">N-acetyltransferase</fullName>
    </submittedName>
</protein>
<dbReference type="PANTHER" id="PTHR13947">
    <property type="entry name" value="GNAT FAMILY N-ACETYLTRANSFERASE"/>
    <property type="match status" value="1"/>
</dbReference>
<dbReference type="InterPro" id="IPR016181">
    <property type="entry name" value="Acyl_CoA_acyltransferase"/>
</dbReference>
<sequence length="153" mass="16979">MPPTIELMEARDVEALARMRLAAFFDGTGRTLEEDIADLNRLSAGDSFEAAFVARDGDAAIGTCLLVRNELEPAHELTPWLAGLVVDAGYRGRGIGTALVRAVEARAMLLGVDVLYLYTWEARDFYARLGWTRVETFEQDSGPMLLMSRKLRL</sequence>
<evidence type="ECO:0000313" key="3">
    <source>
        <dbReference type="EMBL" id="RJT30944.1"/>
    </source>
</evidence>
<accession>A0A3A5KEX3</accession>
<evidence type="ECO:0000256" key="1">
    <source>
        <dbReference type="ARBA" id="ARBA00022679"/>
    </source>
</evidence>
<dbReference type="EMBL" id="QZWZ01000032">
    <property type="protein sequence ID" value="RJT30944.1"/>
    <property type="molecule type" value="Genomic_DNA"/>
</dbReference>
<dbReference type="PROSITE" id="PS51186">
    <property type="entry name" value="GNAT"/>
    <property type="match status" value="1"/>
</dbReference>
<dbReference type="CDD" id="cd04301">
    <property type="entry name" value="NAT_SF"/>
    <property type="match status" value="1"/>
</dbReference>
<keyword evidence="4" id="KW-1185">Reference proteome</keyword>
<dbReference type="PANTHER" id="PTHR13947:SF37">
    <property type="entry name" value="LD18367P"/>
    <property type="match status" value="1"/>
</dbReference>
<dbReference type="Pfam" id="PF00583">
    <property type="entry name" value="Acetyltransf_1"/>
    <property type="match status" value="1"/>
</dbReference>
<feature type="domain" description="N-acetyltransferase" evidence="2">
    <location>
        <begin position="3"/>
        <end position="152"/>
    </location>
</feature>
<dbReference type="Gene3D" id="3.40.630.30">
    <property type="match status" value="1"/>
</dbReference>